<organism evidence="3 4">
    <name type="scientific">Chilo suppressalis</name>
    <name type="common">Asiatic rice borer moth</name>
    <dbReference type="NCBI Taxonomy" id="168631"/>
    <lineage>
        <taxon>Eukaryota</taxon>
        <taxon>Metazoa</taxon>
        <taxon>Ecdysozoa</taxon>
        <taxon>Arthropoda</taxon>
        <taxon>Hexapoda</taxon>
        <taxon>Insecta</taxon>
        <taxon>Pterygota</taxon>
        <taxon>Neoptera</taxon>
        <taxon>Endopterygota</taxon>
        <taxon>Lepidoptera</taxon>
        <taxon>Glossata</taxon>
        <taxon>Ditrysia</taxon>
        <taxon>Pyraloidea</taxon>
        <taxon>Crambidae</taxon>
        <taxon>Crambinae</taxon>
        <taxon>Chilo</taxon>
    </lineage>
</organism>
<dbReference type="PANTHER" id="PTHR24253:SF176">
    <property type="entry name" value="CORIN, ISOFORM B"/>
    <property type="match status" value="1"/>
</dbReference>
<dbReference type="InterPro" id="IPR009003">
    <property type="entry name" value="Peptidase_S1_PA"/>
</dbReference>
<evidence type="ECO:0000256" key="1">
    <source>
        <dbReference type="ARBA" id="ARBA00023157"/>
    </source>
</evidence>
<dbReference type="SUPFAM" id="SSF50494">
    <property type="entry name" value="Trypsin-like serine proteases"/>
    <property type="match status" value="1"/>
</dbReference>
<gene>
    <name evidence="3" type="ORF">CHILSU_LOCUS3513</name>
</gene>
<dbReference type="CDD" id="cd00190">
    <property type="entry name" value="Tryp_SPc"/>
    <property type="match status" value="1"/>
</dbReference>
<dbReference type="PROSITE" id="PS50240">
    <property type="entry name" value="TRYPSIN_DOM"/>
    <property type="match status" value="1"/>
</dbReference>
<proteinExistence type="predicted"/>
<dbReference type="EMBL" id="OU963910">
    <property type="protein sequence ID" value="CAH0400323.1"/>
    <property type="molecule type" value="Genomic_DNA"/>
</dbReference>
<evidence type="ECO:0000313" key="3">
    <source>
        <dbReference type="EMBL" id="CAH0400323.1"/>
    </source>
</evidence>
<dbReference type="Proteomes" id="UP001153292">
    <property type="component" value="Chromosome 17"/>
</dbReference>
<evidence type="ECO:0000259" key="2">
    <source>
        <dbReference type="PROSITE" id="PS50240"/>
    </source>
</evidence>
<accession>A0ABN8AVY5</accession>
<dbReference type="PANTHER" id="PTHR24253">
    <property type="entry name" value="TRANSMEMBRANE PROTEASE SERINE"/>
    <property type="match status" value="1"/>
</dbReference>
<sequence>MESKIVGGSNADIRNFPHAVFLEVSCGISTWICGSSVLNQRILLSAAHCFEECPTTLYSDNSIIYAFGGNEDYTKQQSIVRNVANILLHENYDVMTVENDIALAKIDRQFPLNDFIKRVIISSRFPSDREAKVAGWGIIEEVSHRSIPKLRYVTQRLTSRYTCSLVGGGITKGMFCAGGTNPKVPHPSSGDSGSALITSQFIDIGIVSFRDRNMHALVVYTNVTYYKDWIQSNAKRLVCD</sequence>
<keyword evidence="1" id="KW-1015">Disulfide bond</keyword>
<keyword evidence="4" id="KW-1185">Reference proteome</keyword>
<dbReference type="InterPro" id="IPR001254">
    <property type="entry name" value="Trypsin_dom"/>
</dbReference>
<dbReference type="InterPro" id="IPR043504">
    <property type="entry name" value="Peptidase_S1_PA_chymotrypsin"/>
</dbReference>
<feature type="domain" description="Peptidase S1" evidence="2">
    <location>
        <begin position="5"/>
        <end position="235"/>
    </location>
</feature>
<dbReference type="PRINTS" id="PR00722">
    <property type="entry name" value="CHYMOTRYPSIN"/>
</dbReference>
<dbReference type="Gene3D" id="2.40.10.10">
    <property type="entry name" value="Trypsin-like serine proteases"/>
    <property type="match status" value="1"/>
</dbReference>
<reference evidence="3" key="1">
    <citation type="submission" date="2021-12" db="EMBL/GenBank/DDBJ databases">
        <authorList>
            <person name="King R."/>
        </authorList>
    </citation>
    <scope>NUCLEOTIDE SEQUENCE</scope>
</reference>
<evidence type="ECO:0000313" key="4">
    <source>
        <dbReference type="Proteomes" id="UP001153292"/>
    </source>
</evidence>
<dbReference type="Pfam" id="PF00089">
    <property type="entry name" value="Trypsin"/>
    <property type="match status" value="1"/>
</dbReference>
<protein>
    <recommendedName>
        <fullName evidence="2">Peptidase S1 domain-containing protein</fullName>
    </recommendedName>
</protein>
<dbReference type="SMART" id="SM00020">
    <property type="entry name" value="Tryp_SPc"/>
    <property type="match status" value="1"/>
</dbReference>
<dbReference type="PROSITE" id="PS00134">
    <property type="entry name" value="TRYPSIN_HIS"/>
    <property type="match status" value="1"/>
</dbReference>
<dbReference type="InterPro" id="IPR001314">
    <property type="entry name" value="Peptidase_S1A"/>
</dbReference>
<name>A0ABN8AVY5_CHISP</name>
<dbReference type="InterPro" id="IPR018114">
    <property type="entry name" value="TRYPSIN_HIS"/>
</dbReference>